<protein>
    <recommendedName>
        <fullName evidence="3">YhfH family protein</fullName>
    </recommendedName>
</protein>
<proteinExistence type="predicted"/>
<evidence type="ECO:0000313" key="2">
    <source>
        <dbReference type="Proteomes" id="UP000075321"/>
    </source>
</evidence>
<reference evidence="1 2" key="1">
    <citation type="submission" date="2016-02" db="EMBL/GenBank/DDBJ databases">
        <title>Genome sequence of Halalkalicoccus paucihalophilus DSM 24557.</title>
        <authorList>
            <person name="Poehlein A."/>
            <person name="Daniel R."/>
        </authorList>
    </citation>
    <scope>NUCLEOTIDE SEQUENCE [LARGE SCALE GENOMIC DNA]</scope>
    <source>
        <strain evidence="1 2">DSM 24557</strain>
    </source>
</reference>
<organism evidence="1 2">
    <name type="scientific">Halalkalicoccus paucihalophilus</name>
    <dbReference type="NCBI Taxonomy" id="1008153"/>
    <lineage>
        <taxon>Archaea</taxon>
        <taxon>Methanobacteriati</taxon>
        <taxon>Methanobacteriota</taxon>
        <taxon>Stenosarchaea group</taxon>
        <taxon>Halobacteria</taxon>
        <taxon>Halobacteriales</taxon>
        <taxon>Halococcaceae</taxon>
        <taxon>Halalkalicoccus</taxon>
    </lineage>
</organism>
<gene>
    <name evidence="1" type="ORF">HAPAU_30200</name>
</gene>
<name>A0A151AB58_9EURY</name>
<dbReference type="EMBL" id="LTAZ01000011">
    <property type="protein sequence ID" value="KYH24928.1"/>
    <property type="molecule type" value="Genomic_DNA"/>
</dbReference>
<keyword evidence="2" id="KW-1185">Reference proteome</keyword>
<sequence>MLQWLSENAPIQLPTYCRSCGEPVRSEREEQVRYCRLCLHDSDSYSEED</sequence>
<accession>A0A151AB58</accession>
<dbReference type="Proteomes" id="UP000075321">
    <property type="component" value="Unassembled WGS sequence"/>
</dbReference>
<dbReference type="AlphaFoldDB" id="A0A151AB58"/>
<evidence type="ECO:0000313" key="1">
    <source>
        <dbReference type="EMBL" id="KYH24928.1"/>
    </source>
</evidence>
<dbReference type="PATRIC" id="fig|1008153.3.peg.3126"/>
<comment type="caution">
    <text evidence="1">The sequence shown here is derived from an EMBL/GenBank/DDBJ whole genome shotgun (WGS) entry which is preliminary data.</text>
</comment>
<evidence type="ECO:0008006" key="3">
    <source>
        <dbReference type="Google" id="ProtNLM"/>
    </source>
</evidence>